<keyword evidence="2" id="KW-0472">Membrane</keyword>
<evidence type="ECO:0000313" key="3">
    <source>
        <dbReference type="EMBL" id="RSD16482.1"/>
    </source>
</evidence>
<name>A0A3R9FLZ2_9PSEU</name>
<keyword evidence="2" id="KW-1133">Transmembrane helix</keyword>
<gene>
    <name evidence="3" type="ORF">EIY87_22855</name>
</gene>
<proteinExistence type="predicted"/>
<protein>
    <submittedName>
        <fullName evidence="3">Uncharacterized protein</fullName>
    </submittedName>
</protein>
<accession>A0A3R9FLZ2</accession>
<comment type="caution">
    <text evidence="3">The sequence shown here is derived from an EMBL/GenBank/DDBJ whole genome shotgun (WGS) entry which is preliminary data.</text>
</comment>
<keyword evidence="4" id="KW-1185">Reference proteome</keyword>
<dbReference type="AlphaFoldDB" id="A0A3R9FLZ2"/>
<evidence type="ECO:0000313" key="4">
    <source>
        <dbReference type="Proteomes" id="UP000267081"/>
    </source>
</evidence>
<feature type="transmembrane region" description="Helical" evidence="2">
    <location>
        <begin position="166"/>
        <end position="191"/>
    </location>
</feature>
<organism evidence="3 4">
    <name type="scientific">Amycolatopsis eburnea</name>
    <dbReference type="NCBI Taxonomy" id="2267691"/>
    <lineage>
        <taxon>Bacteria</taxon>
        <taxon>Bacillati</taxon>
        <taxon>Actinomycetota</taxon>
        <taxon>Actinomycetes</taxon>
        <taxon>Pseudonocardiales</taxon>
        <taxon>Pseudonocardiaceae</taxon>
        <taxon>Amycolatopsis</taxon>
    </lineage>
</organism>
<feature type="region of interest" description="Disordered" evidence="1">
    <location>
        <begin position="1"/>
        <end position="23"/>
    </location>
</feature>
<evidence type="ECO:0000256" key="2">
    <source>
        <dbReference type="SAM" id="Phobius"/>
    </source>
</evidence>
<dbReference type="EMBL" id="RSEC01000048">
    <property type="protein sequence ID" value="RSD16482.1"/>
    <property type="molecule type" value="Genomic_DNA"/>
</dbReference>
<dbReference type="RefSeq" id="WP_125311511.1">
    <property type="nucleotide sequence ID" value="NZ_RSEC01000048.1"/>
</dbReference>
<reference evidence="3 4" key="1">
    <citation type="submission" date="2018-12" db="EMBL/GenBank/DDBJ databases">
        <title>Amycolatopsis eburnea sp. nov. actinomycete associate with arbuscular mycorrhiza fungal spore.</title>
        <authorList>
            <person name="Lumyong S."/>
            <person name="Chaiya L."/>
        </authorList>
    </citation>
    <scope>NUCLEOTIDE SEQUENCE [LARGE SCALE GENOMIC DNA]</scope>
    <source>
        <strain evidence="3 4">GLM-1</strain>
    </source>
</reference>
<feature type="transmembrane region" description="Helical" evidence="2">
    <location>
        <begin position="120"/>
        <end position="145"/>
    </location>
</feature>
<keyword evidence="2" id="KW-0812">Transmembrane</keyword>
<feature type="transmembrane region" description="Helical" evidence="2">
    <location>
        <begin position="203"/>
        <end position="226"/>
    </location>
</feature>
<dbReference type="OrthoDB" id="3613643at2"/>
<feature type="transmembrane region" description="Helical" evidence="2">
    <location>
        <begin position="90"/>
        <end position="108"/>
    </location>
</feature>
<sequence>MTSTDQTRNLPLPQPRPRAETPAGDLLLARVQELNYRSARAMDGHVVGPHGQNLTVGEAQARAELIDRLIELEQLRGSLRHRRVGRVTRVLTLLTVTVVDLPIMLWLASSVFNVDWSDPLGLPLAISIVISVLATGGAATALHHLGHNQRQHKNAKRQLDWAKLSAGSKLSLVTVGLLVGLMGVVMFVRVYTEGVLSGMNDLAVLMAVLVALVMVVSATLVFWTAFRDGSLEQDDLRHYSDAVRPFLAAKREYEDQAHELSCQYDLLRRQAGRAEE</sequence>
<dbReference type="Proteomes" id="UP000267081">
    <property type="component" value="Unassembled WGS sequence"/>
</dbReference>
<evidence type="ECO:0000256" key="1">
    <source>
        <dbReference type="SAM" id="MobiDB-lite"/>
    </source>
</evidence>